<evidence type="ECO:0000313" key="2">
    <source>
        <dbReference type="Proteomes" id="UP000092445"/>
    </source>
</evidence>
<dbReference type="AlphaFoldDB" id="A0A1A9Z6I8"/>
<reference evidence="2" key="1">
    <citation type="submission" date="2014-03" db="EMBL/GenBank/DDBJ databases">
        <authorList>
            <person name="Aksoy S."/>
            <person name="Warren W."/>
            <person name="Wilson R.K."/>
        </authorList>
    </citation>
    <scope>NUCLEOTIDE SEQUENCE [LARGE SCALE GENOMIC DNA]</scope>
    <source>
        <strain evidence="2">IAEA</strain>
    </source>
</reference>
<dbReference type="VEuPathDB" id="VectorBase:GPAI005380"/>
<dbReference type="PANTHER" id="PTHR10139">
    <property type="entry name" value="DOUBLE-STRAND BREAK REPAIR PROTEIN MRE11"/>
    <property type="match status" value="1"/>
</dbReference>
<dbReference type="GO" id="GO:0031573">
    <property type="term" value="P:mitotic intra-S DNA damage checkpoint signaling"/>
    <property type="evidence" value="ECO:0007669"/>
    <property type="project" value="TreeGrafter"/>
</dbReference>
<dbReference type="GO" id="GO:0007095">
    <property type="term" value="P:mitotic G2 DNA damage checkpoint signaling"/>
    <property type="evidence" value="ECO:0007669"/>
    <property type="project" value="TreeGrafter"/>
</dbReference>
<dbReference type="GO" id="GO:0000723">
    <property type="term" value="P:telomere maintenance"/>
    <property type="evidence" value="ECO:0007669"/>
    <property type="project" value="TreeGrafter"/>
</dbReference>
<proteinExistence type="predicted"/>
<dbReference type="GO" id="GO:0000014">
    <property type="term" value="F:single-stranded DNA endodeoxyribonuclease activity"/>
    <property type="evidence" value="ECO:0007669"/>
    <property type="project" value="TreeGrafter"/>
</dbReference>
<dbReference type="STRING" id="7398.A0A1A9Z6I8"/>
<sequence length="158" mass="18105">MLHMVLKKICYDSLDKEPWFCCCIFCFPFEERVFAVLEGVSQEGPLYPPMPTPGRQRIWREHGREIALHEFFNLIIWGHEHDCHIEPQFNAQRNFCVSQPGSSAHTSLSESEAFWYGLLKAEPPITTPKLLNKEAVFVKSSPAPHLSSDYLTLSHSGD</sequence>
<dbReference type="Proteomes" id="UP000092445">
    <property type="component" value="Unassembled WGS sequence"/>
</dbReference>
<dbReference type="InterPro" id="IPR029052">
    <property type="entry name" value="Metallo-depent_PP-like"/>
</dbReference>
<dbReference type="SUPFAM" id="SSF56300">
    <property type="entry name" value="Metallo-dependent phosphatases"/>
    <property type="match status" value="1"/>
</dbReference>
<dbReference type="GO" id="GO:0000724">
    <property type="term" value="P:double-strand break repair via homologous recombination"/>
    <property type="evidence" value="ECO:0007669"/>
    <property type="project" value="TreeGrafter"/>
</dbReference>
<dbReference type="GO" id="GO:0097552">
    <property type="term" value="P:mitochondrial double-strand break repair via homologous recombination"/>
    <property type="evidence" value="ECO:0007669"/>
    <property type="project" value="TreeGrafter"/>
</dbReference>
<dbReference type="GO" id="GO:0030870">
    <property type="term" value="C:Mre11 complex"/>
    <property type="evidence" value="ECO:0007669"/>
    <property type="project" value="TreeGrafter"/>
</dbReference>
<name>A0A1A9Z6I8_GLOPL</name>
<dbReference type="GO" id="GO:0042138">
    <property type="term" value="P:meiotic DNA double-strand break formation"/>
    <property type="evidence" value="ECO:0007669"/>
    <property type="project" value="TreeGrafter"/>
</dbReference>
<reference evidence="1" key="2">
    <citation type="submission" date="2020-05" db="UniProtKB">
        <authorList>
            <consortium name="EnsemblMetazoa"/>
        </authorList>
    </citation>
    <scope>IDENTIFICATION</scope>
    <source>
        <strain evidence="1">IAEA</strain>
    </source>
</reference>
<dbReference type="Gene3D" id="3.60.21.10">
    <property type="match status" value="1"/>
</dbReference>
<accession>A0A1A9Z6I8</accession>
<evidence type="ECO:0000313" key="1">
    <source>
        <dbReference type="EnsemblMetazoa" id="GPAI005380-PA"/>
    </source>
</evidence>
<protein>
    <submittedName>
        <fullName evidence="1">Uncharacterized protein</fullName>
    </submittedName>
</protein>
<dbReference type="GO" id="GO:0006303">
    <property type="term" value="P:double-strand break repair via nonhomologous end joining"/>
    <property type="evidence" value="ECO:0007669"/>
    <property type="project" value="TreeGrafter"/>
</dbReference>
<keyword evidence="2" id="KW-1185">Reference proteome</keyword>
<organism evidence="1 2">
    <name type="scientific">Glossina pallidipes</name>
    <name type="common">Tsetse fly</name>
    <dbReference type="NCBI Taxonomy" id="7398"/>
    <lineage>
        <taxon>Eukaryota</taxon>
        <taxon>Metazoa</taxon>
        <taxon>Ecdysozoa</taxon>
        <taxon>Arthropoda</taxon>
        <taxon>Hexapoda</taxon>
        <taxon>Insecta</taxon>
        <taxon>Pterygota</taxon>
        <taxon>Neoptera</taxon>
        <taxon>Endopterygota</taxon>
        <taxon>Diptera</taxon>
        <taxon>Brachycera</taxon>
        <taxon>Muscomorpha</taxon>
        <taxon>Hippoboscoidea</taxon>
        <taxon>Glossinidae</taxon>
        <taxon>Glossina</taxon>
    </lineage>
</organism>
<dbReference type="EnsemblMetazoa" id="GPAI005380-RA">
    <property type="protein sequence ID" value="GPAI005380-PA"/>
    <property type="gene ID" value="GPAI005380"/>
</dbReference>
<dbReference type="PANTHER" id="PTHR10139:SF1">
    <property type="entry name" value="DOUBLE-STRAND BREAK REPAIR PROTEIN MRE11"/>
    <property type="match status" value="1"/>
</dbReference>
<dbReference type="GO" id="GO:0035861">
    <property type="term" value="C:site of double-strand break"/>
    <property type="evidence" value="ECO:0007669"/>
    <property type="project" value="TreeGrafter"/>
</dbReference>